<evidence type="ECO:0000313" key="6">
    <source>
        <dbReference type="EMBL" id="QOR59617.1"/>
    </source>
</evidence>
<keyword evidence="2" id="KW-0945">Host-virus interaction</keyword>
<evidence type="ECO:0000256" key="4">
    <source>
        <dbReference type="ARBA" id="ARBA00022844"/>
    </source>
</evidence>
<accession>A0A7M1RYX8</accession>
<dbReference type="Pfam" id="PF11133">
    <property type="entry name" value="Phage_head_fibr"/>
    <property type="match status" value="1"/>
</dbReference>
<organism evidence="6 7">
    <name type="scientific">uncultured phage cr126_1</name>
    <dbReference type="NCBI Taxonomy" id="2772075"/>
    <lineage>
        <taxon>Viruses</taxon>
        <taxon>Duplodnaviria</taxon>
        <taxon>Heunggongvirae</taxon>
        <taxon>Uroviricota</taxon>
        <taxon>Caudoviricetes</taxon>
        <taxon>Crassvirales</taxon>
        <taxon>Steigviridae</taxon>
        <taxon>Asinivirinae</taxon>
        <taxon>Kolpuevirus</taxon>
        <taxon>Kolpuevirus hominis</taxon>
    </lineage>
</organism>
<dbReference type="RefSeq" id="YP_010111775.1">
    <property type="nucleotide sequence ID" value="NC_055884.1"/>
</dbReference>
<dbReference type="InterPro" id="IPR022741">
    <property type="entry name" value="Phage_B103_Gp8"/>
</dbReference>
<dbReference type="Proteomes" id="UP000594161">
    <property type="component" value="Segment"/>
</dbReference>
<evidence type="ECO:0000256" key="1">
    <source>
        <dbReference type="ARBA" id="ARBA00004328"/>
    </source>
</evidence>
<sequence length="132" mass="13908">MKRINSIIESEFAPASKNDMWLFKGSLKYFGPSGWADIQAAIEGSVDWDGITNKPNFATVATSGSYNDLSDKPTIPPAYTLPAATISTIGGVKKATNVDNLATGAELATVVTKVNAILSALKVADIMVEDAN</sequence>
<evidence type="ECO:0000256" key="3">
    <source>
        <dbReference type="ARBA" id="ARBA00022804"/>
    </source>
</evidence>
<name>A0A7M1RYX8_9CAUD</name>
<keyword evidence="7" id="KW-1185">Reference proteome</keyword>
<comment type="subcellular location">
    <subcellularLocation>
        <location evidence="1">Virion</location>
    </subcellularLocation>
</comment>
<dbReference type="GO" id="GO:0046718">
    <property type="term" value="P:symbiont entry into host cell"/>
    <property type="evidence" value="ECO:0007669"/>
    <property type="project" value="UniProtKB-KW"/>
</dbReference>
<dbReference type="GO" id="GO:0019062">
    <property type="term" value="P:virion attachment to host cell"/>
    <property type="evidence" value="ECO:0007669"/>
    <property type="project" value="UniProtKB-KW"/>
</dbReference>
<dbReference type="GeneID" id="65130224"/>
<dbReference type="Gene3D" id="6.10.140.1630">
    <property type="match status" value="1"/>
</dbReference>
<proteinExistence type="predicted"/>
<reference evidence="6 7" key="1">
    <citation type="submission" date="2020-07" db="EMBL/GenBank/DDBJ databases">
        <title>Taxonomic proposal: Crassvirales, a new order of highly abundant and diverse bacterial viruses.</title>
        <authorList>
            <person name="Shkoporov A.N."/>
            <person name="Stockdale S.R."/>
            <person name="Guerin E."/>
            <person name="Ross R.P."/>
            <person name="Hill C."/>
        </authorList>
    </citation>
    <scope>NUCLEOTIDE SEQUENCE [LARGE SCALE GENOMIC DNA]</scope>
</reference>
<dbReference type="KEGG" id="vg:65130224"/>
<keyword evidence="5" id="KW-1160">Virus entry into host cell</keyword>
<dbReference type="GO" id="GO:0044423">
    <property type="term" value="C:virion component"/>
    <property type="evidence" value="ECO:0007669"/>
    <property type="project" value="UniProtKB-KW"/>
</dbReference>
<evidence type="ECO:0000313" key="7">
    <source>
        <dbReference type="Proteomes" id="UP000594161"/>
    </source>
</evidence>
<keyword evidence="4" id="KW-0946">Virion</keyword>
<evidence type="ECO:0000256" key="2">
    <source>
        <dbReference type="ARBA" id="ARBA00022581"/>
    </source>
</evidence>
<dbReference type="EMBL" id="MT774391">
    <property type="protein sequence ID" value="QOR59617.1"/>
    <property type="molecule type" value="Genomic_DNA"/>
</dbReference>
<keyword evidence="3" id="KW-1161">Viral attachment to host cell</keyword>
<protein>
    <submittedName>
        <fullName evidence="6">Head fiber protein</fullName>
    </submittedName>
</protein>
<evidence type="ECO:0000256" key="5">
    <source>
        <dbReference type="ARBA" id="ARBA00023296"/>
    </source>
</evidence>